<feature type="region of interest" description="Disordered" evidence="1">
    <location>
        <begin position="60"/>
        <end position="85"/>
    </location>
</feature>
<keyword evidence="4" id="KW-1185">Reference proteome</keyword>
<dbReference type="EMBL" id="JAVFKD010000002">
    <property type="protein sequence ID" value="KAK5997632.1"/>
    <property type="molecule type" value="Genomic_DNA"/>
</dbReference>
<feature type="transmembrane region" description="Helical" evidence="2">
    <location>
        <begin position="512"/>
        <end position="531"/>
    </location>
</feature>
<dbReference type="Gene3D" id="1.20.58.340">
    <property type="entry name" value="Magnesium transport protein CorA, transmembrane region"/>
    <property type="match status" value="1"/>
</dbReference>
<evidence type="ECO:0000313" key="3">
    <source>
        <dbReference type="EMBL" id="KAK5997632.1"/>
    </source>
</evidence>
<dbReference type="Proteomes" id="UP001338125">
    <property type="component" value="Unassembled WGS sequence"/>
</dbReference>
<comment type="caution">
    <text evidence="3">The sequence shown here is derived from an EMBL/GenBank/DDBJ whole genome shotgun (WGS) entry which is preliminary data.</text>
</comment>
<proteinExistence type="predicted"/>
<evidence type="ECO:0000313" key="4">
    <source>
        <dbReference type="Proteomes" id="UP001338125"/>
    </source>
</evidence>
<keyword evidence="2" id="KW-0812">Transmembrane</keyword>
<protein>
    <submittedName>
        <fullName evidence="3">Uncharacterized protein</fullName>
    </submittedName>
</protein>
<evidence type="ECO:0000256" key="2">
    <source>
        <dbReference type="SAM" id="Phobius"/>
    </source>
</evidence>
<sequence>MVDDTVKVDAATAVIYELPSLGSDSSEVSPLDQIASPFSGTTTVYPTEWRSRTSLGDENWKASRADKRVTNESEGHNSPCNDGTGMKAEGLSLHPSVTRSLRQTLLAPENFRSESDVDILYVSCLASKYLPSQNDRKLEELTRTAYTDSHSCPRLLALMIKLEKSPKSPWGHKASISVELIKSIFDRFDIHEGFLPDLLGRPNYWAAVSRLGDNGVGSEDAFEFYCQQPRWSQSKRYDSGNGHAAPCSVYMRHSRSIKLTVYLVVTSESEDWFPLLLDRIGVVDRKVECSEGIAASVSTSPFALHAIISGLALEQSMEYVAAVKDRLMTQIGQVNDYSDRQTESTAGNMSRHESESRAMLEKITKQLHLVSQTADSGIANAHMSIKLCEKMLTAHATYCMGPRPINLPKTVRETHGALEYIRDSFYCQRDWLTTYKARKDTAMNFVFNMVTQQDTATNMDISYKMSRDSSSMNVITIITMIFLPGTFAATLFSSEAFSTGDDGSIKTTGYLVPMITVTAVLTVATLGFWYFRKSLSRYRRRVVSRVFRNRMLVDQKVEENRLV</sequence>
<evidence type="ECO:0000256" key="1">
    <source>
        <dbReference type="SAM" id="MobiDB-lite"/>
    </source>
</evidence>
<reference evidence="3 4" key="1">
    <citation type="submission" date="2024-01" db="EMBL/GenBank/DDBJ databases">
        <title>Complete genome of Cladobotryum mycophilum ATHUM6906.</title>
        <authorList>
            <person name="Christinaki A.C."/>
            <person name="Myridakis A.I."/>
            <person name="Kouvelis V.N."/>
        </authorList>
    </citation>
    <scope>NUCLEOTIDE SEQUENCE [LARGE SCALE GENOMIC DNA]</scope>
    <source>
        <strain evidence="3 4">ATHUM6906</strain>
    </source>
</reference>
<gene>
    <name evidence="3" type="ORF">PT974_02996</name>
</gene>
<feature type="transmembrane region" description="Helical" evidence="2">
    <location>
        <begin position="472"/>
        <end position="492"/>
    </location>
</feature>
<name>A0ABR0SZP6_9HYPO</name>
<organism evidence="3 4">
    <name type="scientific">Cladobotryum mycophilum</name>
    <dbReference type="NCBI Taxonomy" id="491253"/>
    <lineage>
        <taxon>Eukaryota</taxon>
        <taxon>Fungi</taxon>
        <taxon>Dikarya</taxon>
        <taxon>Ascomycota</taxon>
        <taxon>Pezizomycotina</taxon>
        <taxon>Sordariomycetes</taxon>
        <taxon>Hypocreomycetidae</taxon>
        <taxon>Hypocreales</taxon>
        <taxon>Hypocreaceae</taxon>
        <taxon>Cladobotryum</taxon>
    </lineage>
</organism>
<keyword evidence="2" id="KW-0472">Membrane</keyword>
<accession>A0ABR0SZP6</accession>
<keyword evidence="2" id="KW-1133">Transmembrane helix</keyword>
<feature type="compositionally biased region" description="Basic and acidic residues" evidence="1">
    <location>
        <begin position="60"/>
        <end position="75"/>
    </location>
</feature>